<gene>
    <name evidence="1" type="ORF">NIES2135_02560</name>
</gene>
<dbReference type="EMBL" id="AP018203">
    <property type="protein sequence ID" value="BAY53451.1"/>
    <property type="molecule type" value="Genomic_DNA"/>
</dbReference>
<evidence type="ECO:0000313" key="1">
    <source>
        <dbReference type="EMBL" id="BAY53451.1"/>
    </source>
</evidence>
<proteinExistence type="predicted"/>
<evidence type="ECO:0008006" key="3">
    <source>
        <dbReference type="Google" id="ProtNLM"/>
    </source>
</evidence>
<dbReference type="Proteomes" id="UP000217895">
    <property type="component" value="Chromosome"/>
</dbReference>
<sequence>MQASTEQLLDAIAQLPAQELEAFVVQVLKLRAQRQAPHLSSSESELLSKINHSLSSDQQTRFDQLVAKRQDLTITESELAELIEITEQAELLNAERMAALAELATVRNQSLTQVMRNLGIHPLACLACPS</sequence>
<keyword evidence="2" id="KW-1185">Reference proteome</keyword>
<organism evidence="1 2">
    <name type="scientific">Leptolyngbya boryana NIES-2135</name>
    <dbReference type="NCBI Taxonomy" id="1973484"/>
    <lineage>
        <taxon>Bacteria</taxon>
        <taxon>Bacillati</taxon>
        <taxon>Cyanobacteriota</taxon>
        <taxon>Cyanophyceae</taxon>
        <taxon>Leptolyngbyales</taxon>
        <taxon>Leptolyngbyaceae</taxon>
        <taxon>Leptolyngbya group</taxon>
        <taxon>Leptolyngbya</taxon>
    </lineage>
</organism>
<reference evidence="1 2" key="1">
    <citation type="submission" date="2017-06" db="EMBL/GenBank/DDBJ databases">
        <title>Genome sequencing of cyanobaciteial culture collection at National Institute for Environmental Studies (NIES).</title>
        <authorList>
            <person name="Hirose Y."/>
            <person name="Shimura Y."/>
            <person name="Fujisawa T."/>
            <person name="Nakamura Y."/>
            <person name="Kawachi M."/>
        </authorList>
    </citation>
    <scope>NUCLEOTIDE SEQUENCE [LARGE SCALE GENOMIC DNA]</scope>
    <source>
        <strain evidence="1 2">NIES-2135</strain>
    </source>
</reference>
<evidence type="ECO:0000313" key="2">
    <source>
        <dbReference type="Proteomes" id="UP000217895"/>
    </source>
</evidence>
<accession>A0A1Z4J9S1</accession>
<protein>
    <recommendedName>
        <fullName evidence="3">STAS/SEC14 domain-containing protein</fullName>
    </recommendedName>
</protein>
<dbReference type="AlphaFoldDB" id="A0A1Z4J9S1"/>
<name>A0A1Z4J9S1_LEPBY</name>